<dbReference type="InterPro" id="IPR009056">
    <property type="entry name" value="Cyt_c-like_dom"/>
</dbReference>
<dbReference type="GO" id="GO:0005886">
    <property type="term" value="C:plasma membrane"/>
    <property type="evidence" value="ECO:0007669"/>
    <property type="project" value="UniProtKB-SubCell"/>
</dbReference>
<reference evidence="13" key="1">
    <citation type="submission" date="2016-10" db="EMBL/GenBank/DDBJ databases">
        <authorList>
            <person name="Varghese N."/>
            <person name="Submissions S."/>
        </authorList>
    </citation>
    <scope>NUCLEOTIDE SEQUENCE [LARGE SCALE GENOMIC DNA]</scope>
    <source>
        <strain evidence="13">Nm76</strain>
    </source>
</reference>
<dbReference type="InterPro" id="IPR036909">
    <property type="entry name" value="Cyt_c-like_dom_sf"/>
</dbReference>
<keyword evidence="3 9" id="KW-0349">Heme</keyword>
<keyword evidence="6 10" id="KW-1133">Transmembrane helix</keyword>
<dbReference type="GO" id="GO:0006825">
    <property type="term" value="P:copper ion transport"/>
    <property type="evidence" value="ECO:0007669"/>
    <property type="project" value="InterPro"/>
</dbReference>
<evidence type="ECO:0000256" key="4">
    <source>
        <dbReference type="ARBA" id="ARBA00022692"/>
    </source>
</evidence>
<dbReference type="OrthoDB" id="9765171at2"/>
<evidence type="ECO:0000256" key="3">
    <source>
        <dbReference type="ARBA" id="ARBA00022617"/>
    </source>
</evidence>
<dbReference type="Gene3D" id="3.40.30.10">
    <property type="entry name" value="Glutaredoxin"/>
    <property type="match status" value="1"/>
</dbReference>
<comment type="subcellular location">
    <subcellularLocation>
        <location evidence="1">Cell membrane</location>
        <topology evidence="1">Multi-pass membrane protein</topology>
    </subcellularLocation>
</comment>
<evidence type="ECO:0000313" key="13">
    <source>
        <dbReference type="Proteomes" id="UP000198814"/>
    </source>
</evidence>
<name>A0A1H8SN19_9PROT</name>
<protein>
    <submittedName>
        <fullName evidence="12">Putative copper resistance protein D</fullName>
    </submittedName>
</protein>
<gene>
    <name evidence="12" type="ORF">SAMN05216333_11953</name>
</gene>
<accession>A0A1H8SN19</accession>
<dbReference type="Pfam" id="PF05425">
    <property type="entry name" value="CopD"/>
    <property type="match status" value="1"/>
</dbReference>
<dbReference type="PROSITE" id="PS51007">
    <property type="entry name" value="CYTC"/>
    <property type="match status" value="1"/>
</dbReference>
<keyword evidence="7 9" id="KW-0408">Iron</keyword>
<feature type="transmembrane region" description="Helical" evidence="10">
    <location>
        <begin position="154"/>
        <end position="179"/>
    </location>
</feature>
<dbReference type="SUPFAM" id="SSF52833">
    <property type="entry name" value="Thioredoxin-like"/>
    <property type="match status" value="1"/>
</dbReference>
<feature type="transmembrane region" description="Helical" evidence="10">
    <location>
        <begin position="14"/>
        <end position="31"/>
    </location>
</feature>
<evidence type="ECO:0000256" key="10">
    <source>
        <dbReference type="SAM" id="Phobius"/>
    </source>
</evidence>
<keyword evidence="13" id="KW-1185">Reference proteome</keyword>
<dbReference type="EMBL" id="FODO01000019">
    <property type="protein sequence ID" value="SEO79734.1"/>
    <property type="molecule type" value="Genomic_DNA"/>
</dbReference>
<feature type="transmembrane region" description="Helical" evidence="10">
    <location>
        <begin position="124"/>
        <end position="142"/>
    </location>
</feature>
<evidence type="ECO:0000256" key="2">
    <source>
        <dbReference type="ARBA" id="ARBA00022475"/>
    </source>
</evidence>
<feature type="transmembrane region" description="Helical" evidence="10">
    <location>
        <begin position="334"/>
        <end position="352"/>
    </location>
</feature>
<feature type="transmembrane region" description="Helical" evidence="10">
    <location>
        <begin position="51"/>
        <end position="73"/>
    </location>
</feature>
<evidence type="ECO:0000256" key="6">
    <source>
        <dbReference type="ARBA" id="ARBA00022989"/>
    </source>
</evidence>
<dbReference type="AlphaFoldDB" id="A0A1H8SN19"/>
<proteinExistence type="predicted"/>
<dbReference type="PANTHER" id="PTHR34820:SF4">
    <property type="entry name" value="INNER MEMBRANE PROTEIN YEBZ"/>
    <property type="match status" value="1"/>
</dbReference>
<sequence length="672" mass="75240">MIEIIAAFARWSQLTANLILFGSCVFLAIIWQQRSILETPWMMRLEKIFPWLAGTIVAGLIGILATTTSDATGDVTNAWNPVVWMEVVQQTQIGHIWAARMLFAVLMFYAVVKLQSSSRTRGHYVLWAVLAALPLIAGTLMSHSSADEMSFTAIAPYAIHILLAGIWFGALPAFLLILLNLRKEMGFTALQTAVGYLKKFSAIALPVMLLLMITGVIVTDRLVDEKYYALVASAYGWLLNFKLTILAIILVIAYQARNRWLPLLERSENEQSDSTAHLTQWVRIEFVLALLLVLFATVLANTLPAKHAMVENWPYPFRFSIDATWDQPDVQDKVWSGIVLFVIALGTIWLGIRLHWSRVVKILVPGVLGISSMALALPPLAVEAFPETYKKPTVPIDAISIVAGAHLYAENCVNCHGPQGKGTKPSPDPDVRDPTDLLTQEHTAKYTVGNVFHQLSSGIPGTEMPGYANKLSEEERWDLINFLHAMSRGFDARLLGSMIVPETPAIASPVFNYTASDGSSGNLKDFRLQKNVLMVLFAWPQAKDRFFQLAASYDRIRDLNTEILAVPIHPLTDAQLQQITEIAPFPIVTEGWEEIKDTYWWYRRVRVVPDLSSKGMFPQHMEFVTDRFGYLRARWVAQFEGFGWQNVGALTLQLTQLNQEGEIMPPPGEHAH</sequence>
<evidence type="ECO:0000313" key="12">
    <source>
        <dbReference type="EMBL" id="SEO79734.1"/>
    </source>
</evidence>
<dbReference type="PANTHER" id="PTHR34820">
    <property type="entry name" value="INNER MEMBRANE PROTEIN YEBZ"/>
    <property type="match status" value="1"/>
</dbReference>
<evidence type="ECO:0000256" key="5">
    <source>
        <dbReference type="ARBA" id="ARBA00022723"/>
    </source>
</evidence>
<dbReference type="GO" id="GO:0009055">
    <property type="term" value="F:electron transfer activity"/>
    <property type="evidence" value="ECO:0007669"/>
    <property type="project" value="InterPro"/>
</dbReference>
<evidence type="ECO:0000256" key="7">
    <source>
        <dbReference type="ARBA" id="ARBA00023004"/>
    </source>
</evidence>
<dbReference type="RefSeq" id="WP_090320650.1">
    <property type="nucleotide sequence ID" value="NZ_FNOE01000020.1"/>
</dbReference>
<keyword evidence="8 10" id="KW-0472">Membrane</keyword>
<feature type="transmembrane region" description="Helical" evidence="10">
    <location>
        <begin position="200"/>
        <end position="218"/>
    </location>
</feature>
<feature type="transmembrane region" description="Helical" evidence="10">
    <location>
        <begin position="93"/>
        <end position="112"/>
    </location>
</feature>
<keyword evidence="4 10" id="KW-0812">Transmembrane</keyword>
<dbReference type="InterPro" id="IPR008457">
    <property type="entry name" value="Cu-R_CopD_dom"/>
</dbReference>
<dbReference type="GO" id="GO:0020037">
    <property type="term" value="F:heme binding"/>
    <property type="evidence" value="ECO:0007669"/>
    <property type="project" value="InterPro"/>
</dbReference>
<dbReference type="Gene3D" id="1.10.760.10">
    <property type="entry name" value="Cytochrome c-like domain"/>
    <property type="match status" value="1"/>
</dbReference>
<feature type="transmembrane region" description="Helical" evidence="10">
    <location>
        <begin position="359"/>
        <end position="381"/>
    </location>
</feature>
<dbReference type="Pfam" id="PF00034">
    <property type="entry name" value="Cytochrom_C"/>
    <property type="match status" value="1"/>
</dbReference>
<dbReference type="STRING" id="42354.SAMN05216333_11953"/>
<feature type="transmembrane region" description="Helical" evidence="10">
    <location>
        <begin position="286"/>
        <end position="305"/>
    </location>
</feature>
<feature type="domain" description="Cytochrome c" evidence="11">
    <location>
        <begin position="399"/>
        <end position="487"/>
    </location>
</feature>
<organism evidence="12 13">
    <name type="scientific">Nitrosomonas oligotropha</name>
    <dbReference type="NCBI Taxonomy" id="42354"/>
    <lineage>
        <taxon>Bacteria</taxon>
        <taxon>Pseudomonadati</taxon>
        <taxon>Pseudomonadota</taxon>
        <taxon>Betaproteobacteria</taxon>
        <taxon>Nitrosomonadales</taxon>
        <taxon>Nitrosomonadaceae</taxon>
        <taxon>Nitrosomonas</taxon>
    </lineage>
</organism>
<keyword evidence="2" id="KW-1003">Cell membrane</keyword>
<feature type="transmembrane region" description="Helical" evidence="10">
    <location>
        <begin position="230"/>
        <end position="254"/>
    </location>
</feature>
<evidence type="ECO:0000256" key="1">
    <source>
        <dbReference type="ARBA" id="ARBA00004651"/>
    </source>
</evidence>
<evidence type="ECO:0000256" key="9">
    <source>
        <dbReference type="PROSITE-ProRule" id="PRU00433"/>
    </source>
</evidence>
<keyword evidence="5 9" id="KW-0479">Metal-binding</keyword>
<dbReference type="SUPFAM" id="SSF46626">
    <property type="entry name" value="Cytochrome c"/>
    <property type="match status" value="1"/>
</dbReference>
<dbReference type="Proteomes" id="UP000198814">
    <property type="component" value="Unassembled WGS sequence"/>
</dbReference>
<dbReference type="InterPro" id="IPR032694">
    <property type="entry name" value="CopC/D"/>
</dbReference>
<evidence type="ECO:0000256" key="8">
    <source>
        <dbReference type="ARBA" id="ARBA00023136"/>
    </source>
</evidence>
<dbReference type="GO" id="GO:0046872">
    <property type="term" value="F:metal ion binding"/>
    <property type="evidence" value="ECO:0007669"/>
    <property type="project" value="UniProtKB-KW"/>
</dbReference>
<evidence type="ECO:0000259" key="11">
    <source>
        <dbReference type="PROSITE" id="PS51007"/>
    </source>
</evidence>
<dbReference type="InterPro" id="IPR036249">
    <property type="entry name" value="Thioredoxin-like_sf"/>
</dbReference>